<sequence length="148" mass="16634">FRTIIHSARSVQRCSPAITLVVSEGSTDFSVSFKISPFRQHSTDNQELPSFETFNFQRMLAQLVNIGSPATDALTCLESNEADTGHVYLFSHAIIGNMLDILQSKEHGFPTDVQDEVRTIIYYCHNEIMGKQGQLYSPIYLATVYLNP</sequence>
<gene>
    <name evidence="1" type="ORF">ARMGADRAFT_870579</name>
</gene>
<reference evidence="2" key="1">
    <citation type="journal article" date="2017" name="Nat. Ecol. Evol.">
        <title>Genome expansion and lineage-specific genetic innovations in the forest pathogenic fungi Armillaria.</title>
        <authorList>
            <person name="Sipos G."/>
            <person name="Prasanna A.N."/>
            <person name="Walter M.C."/>
            <person name="O'Connor E."/>
            <person name="Balint B."/>
            <person name="Krizsan K."/>
            <person name="Kiss B."/>
            <person name="Hess J."/>
            <person name="Varga T."/>
            <person name="Slot J."/>
            <person name="Riley R."/>
            <person name="Boka B."/>
            <person name="Rigling D."/>
            <person name="Barry K."/>
            <person name="Lee J."/>
            <person name="Mihaltcheva S."/>
            <person name="LaButti K."/>
            <person name="Lipzen A."/>
            <person name="Waldron R."/>
            <person name="Moloney N.M."/>
            <person name="Sperisen C."/>
            <person name="Kredics L."/>
            <person name="Vagvoelgyi C."/>
            <person name="Patrignani A."/>
            <person name="Fitzpatrick D."/>
            <person name="Nagy I."/>
            <person name="Doyle S."/>
            <person name="Anderson J.B."/>
            <person name="Grigoriev I.V."/>
            <person name="Gueldener U."/>
            <person name="Muensterkoetter M."/>
            <person name="Nagy L.G."/>
        </authorList>
    </citation>
    <scope>NUCLEOTIDE SEQUENCE [LARGE SCALE GENOMIC DNA]</scope>
    <source>
        <strain evidence="2">Ar21-2</strain>
    </source>
</reference>
<dbReference type="Proteomes" id="UP000217790">
    <property type="component" value="Unassembled WGS sequence"/>
</dbReference>
<dbReference type="OrthoDB" id="3236755at2759"/>
<evidence type="ECO:0000313" key="1">
    <source>
        <dbReference type="EMBL" id="PBK81355.1"/>
    </source>
</evidence>
<organism evidence="1 2">
    <name type="scientific">Armillaria gallica</name>
    <name type="common">Bulbous honey fungus</name>
    <name type="synonym">Armillaria bulbosa</name>
    <dbReference type="NCBI Taxonomy" id="47427"/>
    <lineage>
        <taxon>Eukaryota</taxon>
        <taxon>Fungi</taxon>
        <taxon>Dikarya</taxon>
        <taxon>Basidiomycota</taxon>
        <taxon>Agaricomycotina</taxon>
        <taxon>Agaricomycetes</taxon>
        <taxon>Agaricomycetidae</taxon>
        <taxon>Agaricales</taxon>
        <taxon>Marasmiineae</taxon>
        <taxon>Physalacriaceae</taxon>
        <taxon>Armillaria</taxon>
    </lineage>
</organism>
<keyword evidence="2" id="KW-1185">Reference proteome</keyword>
<proteinExistence type="predicted"/>
<accession>A0A2H3CE63</accession>
<feature type="non-terminal residue" evidence="1">
    <location>
        <position position="1"/>
    </location>
</feature>
<dbReference type="InParanoid" id="A0A2H3CE63"/>
<name>A0A2H3CE63_ARMGA</name>
<dbReference type="EMBL" id="KZ293731">
    <property type="protein sequence ID" value="PBK81355.1"/>
    <property type="molecule type" value="Genomic_DNA"/>
</dbReference>
<dbReference type="AlphaFoldDB" id="A0A2H3CE63"/>
<evidence type="ECO:0000313" key="2">
    <source>
        <dbReference type="Proteomes" id="UP000217790"/>
    </source>
</evidence>
<feature type="non-terminal residue" evidence="1">
    <location>
        <position position="148"/>
    </location>
</feature>
<protein>
    <submittedName>
        <fullName evidence="1">Uncharacterized protein</fullName>
    </submittedName>
</protein>